<keyword evidence="1" id="KW-0732">Signal</keyword>
<organism evidence="3 4">
    <name type="scientific">Sphingomonas humi</name>
    <dbReference type="NCBI Taxonomy" id="335630"/>
    <lineage>
        <taxon>Bacteria</taxon>
        <taxon>Pseudomonadati</taxon>
        <taxon>Pseudomonadota</taxon>
        <taxon>Alphaproteobacteria</taxon>
        <taxon>Sphingomonadales</taxon>
        <taxon>Sphingomonadaceae</taxon>
        <taxon>Sphingomonas</taxon>
    </lineage>
</organism>
<protein>
    <submittedName>
        <fullName evidence="3">Serine hydrolase</fullName>
    </submittedName>
</protein>
<evidence type="ECO:0000256" key="1">
    <source>
        <dbReference type="SAM" id="SignalP"/>
    </source>
</evidence>
<evidence type="ECO:0000259" key="2">
    <source>
        <dbReference type="Pfam" id="PF00144"/>
    </source>
</evidence>
<feature type="signal peptide" evidence="1">
    <location>
        <begin position="1"/>
        <end position="27"/>
    </location>
</feature>
<reference evidence="4" key="1">
    <citation type="journal article" date="2019" name="Int. J. Syst. Evol. Microbiol.">
        <title>The Global Catalogue of Microorganisms (GCM) 10K type strain sequencing project: providing services to taxonomists for standard genome sequencing and annotation.</title>
        <authorList>
            <consortium name="The Broad Institute Genomics Platform"/>
            <consortium name="The Broad Institute Genome Sequencing Center for Infectious Disease"/>
            <person name="Wu L."/>
            <person name="Ma J."/>
        </authorList>
    </citation>
    <scope>NUCLEOTIDE SEQUENCE [LARGE SCALE GENOMIC DNA]</scope>
    <source>
        <strain evidence="4">JCM 16603</strain>
    </source>
</reference>
<dbReference type="RefSeq" id="WP_344710298.1">
    <property type="nucleotide sequence ID" value="NZ_BAAAZD010000002.1"/>
</dbReference>
<evidence type="ECO:0000313" key="3">
    <source>
        <dbReference type="EMBL" id="GAA4008023.1"/>
    </source>
</evidence>
<feature type="domain" description="Beta-lactamase-related" evidence="2">
    <location>
        <begin position="35"/>
        <end position="345"/>
    </location>
</feature>
<comment type="caution">
    <text evidence="3">The sequence shown here is derived from an EMBL/GenBank/DDBJ whole genome shotgun (WGS) entry which is preliminary data.</text>
</comment>
<dbReference type="SUPFAM" id="SSF56601">
    <property type="entry name" value="beta-lactamase/transpeptidase-like"/>
    <property type="match status" value="1"/>
</dbReference>
<dbReference type="PANTHER" id="PTHR43283:SF18">
    <property type="match status" value="1"/>
</dbReference>
<keyword evidence="4" id="KW-1185">Reference proteome</keyword>
<dbReference type="PROSITE" id="PS51318">
    <property type="entry name" value="TAT"/>
    <property type="match status" value="1"/>
</dbReference>
<dbReference type="Gene3D" id="3.40.710.10">
    <property type="entry name" value="DD-peptidase/beta-lactamase superfamily"/>
    <property type="match status" value="1"/>
</dbReference>
<dbReference type="InterPro" id="IPR012338">
    <property type="entry name" value="Beta-lactam/transpept-like"/>
</dbReference>
<dbReference type="InterPro" id="IPR006311">
    <property type="entry name" value="TAT_signal"/>
</dbReference>
<name>A0ABP7S7U1_9SPHN</name>
<evidence type="ECO:0000313" key="4">
    <source>
        <dbReference type="Proteomes" id="UP001501310"/>
    </source>
</evidence>
<sequence length="356" mass="37750">MTIFSRRSFMAAAAATPLVLRVAPASAAPLPPGAAALIDDFVARQKLGGSVAFGRQGKITSSRVFGLADRERGIAFGPATTVRIGSVSKWLTTVAVLRLAERGLLSIDAPLRAALPELVGPYGDVPLVQLLANSSGIPDRVTQAIGAEPGLRASLAGSREMVARFGSGELAFAPGTRFDYAFNNWVLIHAAIERVTKARFEDVLAREVFRPAGLRQTGFADTRTGPLPGSARAYDNGGKLKEALVPPFGGASGNIVSGAADLVRAAHAIFDTRRLLTPQSRTRLVTVRMADDHYALGGRVRDIAGRQVAWETGKVQGYRTHLAHDLSSGRSVVLLSNSDTSQDDMTALVDRLLPYA</sequence>
<keyword evidence="3" id="KW-0378">Hydrolase</keyword>
<proteinExistence type="predicted"/>
<gene>
    <name evidence="3" type="ORF">GCM10022211_21820</name>
</gene>
<dbReference type="InterPro" id="IPR001466">
    <property type="entry name" value="Beta-lactam-related"/>
</dbReference>
<accession>A0ABP7S7U1</accession>
<dbReference type="Pfam" id="PF00144">
    <property type="entry name" value="Beta-lactamase"/>
    <property type="match status" value="1"/>
</dbReference>
<dbReference type="PANTHER" id="PTHR43283">
    <property type="entry name" value="BETA-LACTAMASE-RELATED"/>
    <property type="match status" value="1"/>
</dbReference>
<dbReference type="EMBL" id="BAAAZD010000002">
    <property type="protein sequence ID" value="GAA4008023.1"/>
    <property type="molecule type" value="Genomic_DNA"/>
</dbReference>
<dbReference type="Proteomes" id="UP001501310">
    <property type="component" value="Unassembled WGS sequence"/>
</dbReference>
<dbReference type="InterPro" id="IPR050789">
    <property type="entry name" value="Diverse_Enzym_Activities"/>
</dbReference>
<feature type="chain" id="PRO_5046302741" evidence="1">
    <location>
        <begin position="28"/>
        <end position="356"/>
    </location>
</feature>
<dbReference type="GO" id="GO:0016787">
    <property type="term" value="F:hydrolase activity"/>
    <property type="evidence" value="ECO:0007669"/>
    <property type="project" value="UniProtKB-KW"/>
</dbReference>